<evidence type="ECO:0000313" key="3">
    <source>
        <dbReference type="Proteomes" id="UP000745764"/>
    </source>
</evidence>
<evidence type="ECO:0000313" key="2">
    <source>
        <dbReference type="EMBL" id="CAD0114738.1"/>
    </source>
</evidence>
<accession>A0A9N8PXG9</accession>
<sequence length="231" mass="25789">MISTNNAEKSTLMRQEMPGIQTSGSEAPVAKNNDSHITVSDIKTIVRALKRKRVDSAATSKLKEGSSKRQRGEKVGCLKVGTYSAIFEQKDLDESVTLKSLVNSNTELEPEDEDIWKVEDAKMPTRVTEKLPEEKYRMTQYSAWLEVLKEHDPEMMRLREAMIEDTDAGSPGLAADLPELEVLEPSWLYDYHLGVGTSRDAAGVDIGRAPDEEGTHVPDAEDEQSYKESED</sequence>
<comment type="caution">
    <text evidence="2">The sequence shown here is derived from an EMBL/GenBank/DDBJ whole genome shotgun (WGS) entry which is preliminary data.</text>
</comment>
<protein>
    <submittedName>
        <fullName evidence="2">Uncharacterized protein</fullName>
    </submittedName>
</protein>
<dbReference type="OrthoDB" id="3892072at2759"/>
<keyword evidence="3" id="KW-1185">Reference proteome</keyword>
<feature type="compositionally biased region" description="Basic and acidic residues" evidence="1">
    <location>
        <begin position="208"/>
        <end position="231"/>
    </location>
</feature>
<organism evidence="2 3">
    <name type="scientific">Aureobasidium uvarum</name>
    <dbReference type="NCBI Taxonomy" id="2773716"/>
    <lineage>
        <taxon>Eukaryota</taxon>
        <taxon>Fungi</taxon>
        <taxon>Dikarya</taxon>
        <taxon>Ascomycota</taxon>
        <taxon>Pezizomycotina</taxon>
        <taxon>Dothideomycetes</taxon>
        <taxon>Dothideomycetidae</taxon>
        <taxon>Dothideales</taxon>
        <taxon>Saccotheciaceae</taxon>
        <taxon>Aureobasidium</taxon>
    </lineage>
</organism>
<feature type="region of interest" description="Disordered" evidence="1">
    <location>
        <begin position="1"/>
        <end position="35"/>
    </location>
</feature>
<gene>
    <name evidence="2" type="ORF">AWRI4620_LOCUS8993</name>
</gene>
<name>A0A9N8PXG9_9PEZI</name>
<dbReference type="Proteomes" id="UP000745764">
    <property type="component" value="Unassembled WGS sequence"/>
</dbReference>
<reference evidence="2" key="1">
    <citation type="submission" date="2020-06" db="EMBL/GenBank/DDBJ databases">
        <authorList>
            <person name="Onetto C."/>
        </authorList>
    </citation>
    <scope>NUCLEOTIDE SEQUENCE</scope>
</reference>
<evidence type="ECO:0000256" key="1">
    <source>
        <dbReference type="SAM" id="MobiDB-lite"/>
    </source>
</evidence>
<dbReference type="AlphaFoldDB" id="A0A9N8PXG9"/>
<dbReference type="EMBL" id="CAINUL010000018">
    <property type="protein sequence ID" value="CAD0114738.1"/>
    <property type="molecule type" value="Genomic_DNA"/>
</dbReference>
<feature type="compositionally biased region" description="Polar residues" evidence="1">
    <location>
        <begin position="1"/>
        <end position="13"/>
    </location>
</feature>
<feature type="region of interest" description="Disordered" evidence="1">
    <location>
        <begin position="201"/>
        <end position="231"/>
    </location>
</feature>
<proteinExistence type="predicted"/>